<proteinExistence type="predicted"/>
<evidence type="ECO:0000313" key="3">
    <source>
        <dbReference type="EMBL" id="PZQ45081.1"/>
    </source>
</evidence>
<evidence type="ECO:0000313" key="4">
    <source>
        <dbReference type="Proteomes" id="UP000249417"/>
    </source>
</evidence>
<dbReference type="InterPro" id="IPR047611">
    <property type="entry name" value="RepABC_RepC"/>
</dbReference>
<feature type="domain" description="Plasmid replication protein C C-terminal" evidence="2">
    <location>
        <begin position="335"/>
        <end position="438"/>
    </location>
</feature>
<reference evidence="3 4" key="1">
    <citation type="submission" date="2017-08" db="EMBL/GenBank/DDBJ databases">
        <title>Infants hospitalized years apart are colonized by the same room-sourced microbial strains.</title>
        <authorList>
            <person name="Brooks B."/>
            <person name="Olm M.R."/>
            <person name="Firek B.A."/>
            <person name="Baker R."/>
            <person name="Thomas B.C."/>
            <person name="Morowitz M.J."/>
            <person name="Banfield J.F."/>
        </authorList>
    </citation>
    <scope>NUCLEOTIDE SEQUENCE [LARGE SCALE GENOMIC DNA]</scope>
    <source>
        <strain evidence="3">S2_005_002_R2_29</strain>
    </source>
</reference>
<organism evidence="3 4">
    <name type="scientific">Micavibrio aeruginosavorus</name>
    <dbReference type="NCBI Taxonomy" id="349221"/>
    <lineage>
        <taxon>Bacteria</taxon>
        <taxon>Pseudomonadati</taxon>
        <taxon>Bdellovibrionota</taxon>
        <taxon>Bdellovibrionia</taxon>
        <taxon>Bdellovibrionales</taxon>
        <taxon>Pseudobdellovibrionaceae</taxon>
        <taxon>Micavibrio</taxon>
    </lineage>
</organism>
<dbReference type="InterPro" id="IPR005090">
    <property type="entry name" value="RepC_N"/>
</dbReference>
<feature type="domain" description="Plasmid replication protein C N-terminal" evidence="1">
    <location>
        <begin position="19"/>
        <end position="187"/>
    </location>
</feature>
<dbReference type="Pfam" id="PF03428">
    <property type="entry name" value="RP-C"/>
    <property type="match status" value="1"/>
</dbReference>
<gene>
    <name evidence="3" type="ORF">DI551_08540</name>
</gene>
<evidence type="ECO:0000259" key="1">
    <source>
        <dbReference type="Pfam" id="PF03428"/>
    </source>
</evidence>
<dbReference type="Pfam" id="PF11800">
    <property type="entry name" value="RP-C_C"/>
    <property type="match status" value="1"/>
</dbReference>
<dbReference type="NCBIfam" id="NF040974">
    <property type="entry name" value="RepABC_RepC"/>
    <property type="match status" value="1"/>
</dbReference>
<dbReference type="InterPro" id="IPR021760">
    <property type="entry name" value="RepC_C"/>
</dbReference>
<dbReference type="Proteomes" id="UP000249417">
    <property type="component" value="Unassembled WGS sequence"/>
</dbReference>
<dbReference type="AlphaFoldDB" id="A0A2W5MUY0"/>
<sequence length="446" mass="50043">MENVNFYEPPKGGRISSAKFRASLQKAEEFSGLNENVSRFHALKLIKMAGKMAGFRPELVELLEYYLVRTQDIDWTKDNQPICYQTVTATAQDLGISERQVWNRESALHALGALTWNDSGNQKRYGQRDKETGAIKYAFGVDLSPLAALLPTLERAIEQKKILQQLRDDEKRKITGFRAKIRALLNEAAQYDELQDFVETITAEYKNISHSIRSYHSLEEMKTLKEQHQLMVRALLETLEGVVSAANSNGSSVDNNVDVYVYNTSMDATDFRHIHSTTVKLSDKSDYSSPKDISLREGVAASSETKSQDLRNPKIEKDVEPTGTITGAERITAKQVLNASSERFREYIPLTARAIDFSDLVEAAAALLPVLKINKTAWWDACGVMGRYSAAICVMVIDQKAQNPDNPIKNPGGYLRAMTKRAKTGELNLQNSVFGLLKRDEEKHDA</sequence>
<accession>A0A2W5MUY0</accession>
<dbReference type="EMBL" id="QFQB01000064">
    <property type="protein sequence ID" value="PZQ45081.1"/>
    <property type="molecule type" value="Genomic_DNA"/>
</dbReference>
<protein>
    <submittedName>
        <fullName evidence="3">Uncharacterized protein</fullName>
    </submittedName>
</protein>
<evidence type="ECO:0000259" key="2">
    <source>
        <dbReference type="Pfam" id="PF11800"/>
    </source>
</evidence>
<name>A0A2W5MUY0_9BACT</name>
<comment type="caution">
    <text evidence="3">The sequence shown here is derived from an EMBL/GenBank/DDBJ whole genome shotgun (WGS) entry which is preliminary data.</text>
</comment>